<evidence type="ECO:0000313" key="13">
    <source>
        <dbReference type="EMBL" id="KAK3342287.1"/>
    </source>
</evidence>
<dbReference type="InterPro" id="IPR050121">
    <property type="entry name" value="Cytochrome_P450_monoxygenase"/>
</dbReference>
<dbReference type="InterPro" id="IPR017972">
    <property type="entry name" value="Cyt_P450_CS"/>
</dbReference>
<reference evidence="13" key="1">
    <citation type="journal article" date="2023" name="Mol. Phylogenet. Evol.">
        <title>Genome-scale phylogeny and comparative genomics of the fungal order Sordariales.</title>
        <authorList>
            <person name="Hensen N."/>
            <person name="Bonometti L."/>
            <person name="Westerberg I."/>
            <person name="Brannstrom I.O."/>
            <person name="Guillou S."/>
            <person name="Cros-Aarteil S."/>
            <person name="Calhoun S."/>
            <person name="Haridas S."/>
            <person name="Kuo A."/>
            <person name="Mondo S."/>
            <person name="Pangilinan J."/>
            <person name="Riley R."/>
            <person name="LaButti K."/>
            <person name="Andreopoulos B."/>
            <person name="Lipzen A."/>
            <person name="Chen C."/>
            <person name="Yan M."/>
            <person name="Daum C."/>
            <person name="Ng V."/>
            <person name="Clum A."/>
            <person name="Steindorff A."/>
            <person name="Ohm R.A."/>
            <person name="Martin F."/>
            <person name="Silar P."/>
            <person name="Natvig D.O."/>
            <person name="Lalanne C."/>
            <person name="Gautier V."/>
            <person name="Ament-Velasquez S.L."/>
            <person name="Kruys A."/>
            <person name="Hutchinson M.I."/>
            <person name="Powell A.J."/>
            <person name="Barry K."/>
            <person name="Miller A.N."/>
            <person name="Grigoriev I.V."/>
            <person name="Debuchy R."/>
            <person name="Gladieux P."/>
            <person name="Hiltunen Thoren M."/>
            <person name="Johannesson H."/>
        </authorList>
    </citation>
    <scope>NUCLEOTIDE SEQUENCE</scope>
    <source>
        <strain evidence="13">CBS 560.94</strain>
    </source>
</reference>
<dbReference type="PROSITE" id="PS00086">
    <property type="entry name" value="CYTOCHROME_P450"/>
    <property type="match status" value="1"/>
</dbReference>
<comment type="caution">
    <text evidence="13">The sequence shown here is derived from an EMBL/GenBank/DDBJ whole genome shotgun (WGS) entry which is preliminary data.</text>
</comment>
<keyword evidence="4 10" id="KW-0349">Heme</keyword>
<keyword evidence="5 10" id="KW-0479">Metal-binding</keyword>
<comment type="pathway">
    <text evidence="2">Antibiotic biosynthesis.</text>
</comment>
<dbReference type="InterPro" id="IPR001128">
    <property type="entry name" value="Cyt_P450"/>
</dbReference>
<dbReference type="PRINTS" id="PR00463">
    <property type="entry name" value="EP450I"/>
</dbReference>
<dbReference type="PANTHER" id="PTHR24305:SF230">
    <property type="entry name" value="P450, PUTATIVE (EUROFUNG)-RELATED"/>
    <property type="match status" value="1"/>
</dbReference>
<evidence type="ECO:0000256" key="1">
    <source>
        <dbReference type="ARBA" id="ARBA00001971"/>
    </source>
</evidence>
<sequence>MKDVFDFLSLPVMLIAVVICLLIFHPLYNLYLHPLRHYPGPRLYAAFHLPYAITYLRGRSNTVMHNLHERYGPVLRVAPNILSYTDPDAYRDIRGHRKQGNGQNPTDVEGFFFMQRQTLLGMDRDGHTRVRKVLAHGFGAKSLQEQEPVIRKHVDLFIRRLKDMTCQGRPGGTLDIVAWFNCVIFDLIGDLSFGEPLGCLENSRLHPWVQAVFDTTTMYGKRMMVKWYSPSPSLTAWIGWAVGLSAPHSKQQDFAAKQVEKRLAIEDSATRLDFVGAMHRAEGEGGLKKVSKEEIVYNMRLIMLAGSESTATALSATAFLLAAHPDVQRKLTKEVRSTFKREEDIDLWSARRPKYLGAVLNEAMRVLPPASLSMPRVCQDGGDTICGRWVPAGVTLEIWPVAMTHSSRNFAKPDEFVPERWMDDEERDPVFEKDKADALKPFSYGPRDCIGKSLANVEMRLILARMLWNFDISLADEKGKNWAKDMLGWNLWLKDPLNVVLTTPVRRGKE</sequence>
<name>A0AAE0JBU5_9PEZI</name>
<keyword evidence="12" id="KW-0472">Membrane</keyword>
<dbReference type="Gene3D" id="1.10.630.10">
    <property type="entry name" value="Cytochrome P450"/>
    <property type="match status" value="1"/>
</dbReference>
<keyword evidence="6 11" id="KW-0560">Oxidoreductase</keyword>
<evidence type="ECO:0000256" key="2">
    <source>
        <dbReference type="ARBA" id="ARBA00004792"/>
    </source>
</evidence>
<feature type="binding site" description="axial binding residue" evidence="10">
    <location>
        <position position="449"/>
    </location>
    <ligand>
        <name>heme</name>
        <dbReference type="ChEBI" id="CHEBI:30413"/>
    </ligand>
    <ligandPart>
        <name>Fe</name>
        <dbReference type="ChEBI" id="CHEBI:18248"/>
    </ligandPart>
</feature>
<comment type="similarity">
    <text evidence="3 11">Belongs to the cytochrome P450 family.</text>
</comment>
<feature type="transmembrane region" description="Helical" evidence="12">
    <location>
        <begin position="7"/>
        <end position="28"/>
    </location>
</feature>
<keyword evidence="7 10" id="KW-0408">Iron</keyword>
<accession>A0AAE0JBU5</accession>
<organism evidence="13 14">
    <name type="scientific">Neurospora tetraspora</name>
    <dbReference type="NCBI Taxonomy" id="94610"/>
    <lineage>
        <taxon>Eukaryota</taxon>
        <taxon>Fungi</taxon>
        <taxon>Dikarya</taxon>
        <taxon>Ascomycota</taxon>
        <taxon>Pezizomycotina</taxon>
        <taxon>Sordariomycetes</taxon>
        <taxon>Sordariomycetidae</taxon>
        <taxon>Sordariales</taxon>
        <taxon>Sordariaceae</taxon>
        <taxon>Neurospora</taxon>
    </lineage>
</organism>
<dbReference type="RefSeq" id="XP_062680080.1">
    <property type="nucleotide sequence ID" value="XM_062830614.1"/>
</dbReference>
<dbReference type="InterPro" id="IPR036396">
    <property type="entry name" value="Cyt_P450_sf"/>
</dbReference>
<dbReference type="GO" id="GO:0016705">
    <property type="term" value="F:oxidoreductase activity, acting on paired donors, with incorporation or reduction of molecular oxygen"/>
    <property type="evidence" value="ECO:0007669"/>
    <property type="project" value="InterPro"/>
</dbReference>
<evidence type="ECO:0000256" key="3">
    <source>
        <dbReference type="ARBA" id="ARBA00010617"/>
    </source>
</evidence>
<evidence type="ECO:0000256" key="12">
    <source>
        <dbReference type="SAM" id="Phobius"/>
    </source>
</evidence>
<dbReference type="GO" id="GO:0017000">
    <property type="term" value="P:antibiotic biosynthetic process"/>
    <property type="evidence" value="ECO:0007669"/>
    <property type="project" value="UniProtKB-KW"/>
</dbReference>
<keyword evidence="8 11" id="KW-0503">Monooxygenase</keyword>
<reference evidence="13" key="2">
    <citation type="submission" date="2023-06" db="EMBL/GenBank/DDBJ databases">
        <authorList>
            <consortium name="Lawrence Berkeley National Laboratory"/>
            <person name="Haridas S."/>
            <person name="Hensen N."/>
            <person name="Bonometti L."/>
            <person name="Westerberg I."/>
            <person name="Brannstrom I.O."/>
            <person name="Guillou S."/>
            <person name="Cros-Aarteil S."/>
            <person name="Calhoun S."/>
            <person name="Kuo A."/>
            <person name="Mondo S."/>
            <person name="Pangilinan J."/>
            <person name="Riley R."/>
            <person name="Labutti K."/>
            <person name="Andreopoulos B."/>
            <person name="Lipzen A."/>
            <person name="Chen C."/>
            <person name="Yanf M."/>
            <person name="Daum C."/>
            <person name="Ng V."/>
            <person name="Clum A."/>
            <person name="Steindorff A."/>
            <person name="Ohm R."/>
            <person name="Martin F."/>
            <person name="Silar P."/>
            <person name="Natvig D."/>
            <person name="Lalanne C."/>
            <person name="Gautier V."/>
            <person name="Ament-Velasquez S.L."/>
            <person name="Kruys A."/>
            <person name="Hutchinson M.I."/>
            <person name="Powell A.J."/>
            <person name="Barry K."/>
            <person name="Miller A.N."/>
            <person name="Grigoriev I.V."/>
            <person name="Debuchy R."/>
            <person name="Gladieux P."/>
            <person name="Thoren M.H."/>
            <person name="Johannesson H."/>
        </authorList>
    </citation>
    <scope>NUCLEOTIDE SEQUENCE</scope>
    <source>
        <strain evidence="13">CBS 560.94</strain>
    </source>
</reference>
<keyword evidence="12" id="KW-0812">Transmembrane</keyword>
<dbReference type="GO" id="GO:0004497">
    <property type="term" value="F:monooxygenase activity"/>
    <property type="evidence" value="ECO:0007669"/>
    <property type="project" value="UniProtKB-KW"/>
</dbReference>
<dbReference type="Proteomes" id="UP001278500">
    <property type="component" value="Unassembled WGS sequence"/>
</dbReference>
<dbReference type="AlphaFoldDB" id="A0AAE0JBU5"/>
<dbReference type="SUPFAM" id="SSF48264">
    <property type="entry name" value="Cytochrome P450"/>
    <property type="match status" value="1"/>
</dbReference>
<dbReference type="PANTHER" id="PTHR24305">
    <property type="entry name" value="CYTOCHROME P450"/>
    <property type="match status" value="1"/>
</dbReference>
<protein>
    <submittedName>
        <fullName evidence="13">Cytochrome P450</fullName>
    </submittedName>
</protein>
<comment type="cofactor">
    <cofactor evidence="1 10">
        <name>heme</name>
        <dbReference type="ChEBI" id="CHEBI:30413"/>
    </cofactor>
</comment>
<gene>
    <name evidence="13" type="ORF">B0H65DRAFT_575270</name>
</gene>
<proteinExistence type="inferred from homology"/>
<keyword evidence="9" id="KW-0045">Antibiotic biosynthesis</keyword>
<keyword evidence="14" id="KW-1185">Reference proteome</keyword>
<dbReference type="CDD" id="cd11058">
    <property type="entry name" value="CYP60B-like"/>
    <property type="match status" value="1"/>
</dbReference>
<dbReference type="PRINTS" id="PR00385">
    <property type="entry name" value="P450"/>
</dbReference>
<dbReference type="GO" id="GO:0020037">
    <property type="term" value="F:heme binding"/>
    <property type="evidence" value="ECO:0007669"/>
    <property type="project" value="InterPro"/>
</dbReference>
<dbReference type="GeneID" id="87867768"/>
<evidence type="ECO:0000256" key="5">
    <source>
        <dbReference type="ARBA" id="ARBA00022723"/>
    </source>
</evidence>
<dbReference type="InterPro" id="IPR002401">
    <property type="entry name" value="Cyt_P450_E_grp-I"/>
</dbReference>
<evidence type="ECO:0000256" key="8">
    <source>
        <dbReference type="ARBA" id="ARBA00023033"/>
    </source>
</evidence>
<dbReference type="EMBL" id="JAUEPP010000005">
    <property type="protein sequence ID" value="KAK3342287.1"/>
    <property type="molecule type" value="Genomic_DNA"/>
</dbReference>
<evidence type="ECO:0000256" key="7">
    <source>
        <dbReference type="ARBA" id="ARBA00023004"/>
    </source>
</evidence>
<evidence type="ECO:0000256" key="11">
    <source>
        <dbReference type="RuleBase" id="RU000461"/>
    </source>
</evidence>
<evidence type="ECO:0000256" key="10">
    <source>
        <dbReference type="PIRSR" id="PIRSR602401-1"/>
    </source>
</evidence>
<dbReference type="Pfam" id="PF00067">
    <property type="entry name" value="p450"/>
    <property type="match status" value="1"/>
</dbReference>
<evidence type="ECO:0000313" key="14">
    <source>
        <dbReference type="Proteomes" id="UP001278500"/>
    </source>
</evidence>
<keyword evidence="12" id="KW-1133">Transmembrane helix</keyword>
<evidence type="ECO:0000256" key="4">
    <source>
        <dbReference type="ARBA" id="ARBA00022617"/>
    </source>
</evidence>
<dbReference type="GO" id="GO:0005506">
    <property type="term" value="F:iron ion binding"/>
    <property type="evidence" value="ECO:0007669"/>
    <property type="project" value="InterPro"/>
</dbReference>
<evidence type="ECO:0000256" key="6">
    <source>
        <dbReference type="ARBA" id="ARBA00023002"/>
    </source>
</evidence>
<evidence type="ECO:0000256" key="9">
    <source>
        <dbReference type="ARBA" id="ARBA00023194"/>
    </source>
</evidence>